<evidence type="ECO:0000256" key="1">
    <source>
        <dbReference type="SAM" id="MobiDB-lite"/>
    </source>
</evidence>
<sequence length="135" mass="14370">MNHFPLPLPWPTPPSRSSSGVSRPIPLSISLAPLLSASPSPALYALAPPIQTHFDKGPSRSMAQLYTKSTSVHACWLDCSPHCALLRMGNGASPTGPFTSSHVGTHPQPTVRTDARGHVRKTGTSDVQEQSIRGQ</sequence>
<feature type="compositionally biased region" description="Pro residues" evidence="1">
    <location>
        <begin position="1"/>
        <end position="14"/>
    </location>
</feature>
<dbReference type="AlphaFoldDB" id="A0A3S5FDS5"/>
<dbReference type="Proteomes" id="UP000784294">
    <property type="component" value="Unassembled WGS sequence"/>
</dbReference>
<keyword evidence="3" id="KW-1185">Reference proteome</keyword>
<comment type="caution">
    <text evidence="2">The sequence shown here is derived from an EMBL/GenBank/DDBJ whole genome shotgun (WGS) entry which is preliminary data.</text>
</comment>
<proteinExistence type="predicted"/>
<organism evidence="2 3">
    <name type="scientific">Protopolystoma xenopodis</name>
    <dbReference type="NCBI Taxonomy" id="117903"/>
    <lineage>
        <taxon>Eukaryota</taxon>
        <taxon>Metazoa</taxon>
        <taxon>Spiralia</taxon>
        <taxon>Lophotrochozoa</taxon>
        <taxon>Platyhelminthes</taxon>
        <taxon>Monogenea</taxon>
        <taxon>Polyopisthocotylea</taxon>
        <taxon>Polystomatidea</taxon>
        <taxon>Polystomatidae</taxon>
        <taxon>Protopolystoma</taxon>
    </lineage>
</organism>
<gene>
    <name evidence="2" type="ORF">PXEA_LOCUS14172</name>
</gene>
<evidence type="ECO:0000313" key="3">
    <source>
        <dbReference type="Proteomes" id="UP000784294"/>
    </source>
</evidence>
<accession>A0A3S5FDS5</accession>
<name>A0A3S5FDS5_9PLAT</name>
<feature type="region of interest" description="Disordered" evidence="1">
    <location>
        <begin position="90"/>
        <end position="135"/>
    </location>
</feature>
<protein>
    <submittedName>
        <fullName evidence="2">Uncharacterized protein</fullName>
    </submittedName>
</protein>
<feature type="compositionally biased region" description="Polar residues" evidence="1">
    <location>
        <begin position="92"/>
        <end position="111"/>
    </location>
</feature>
<evidence type="ECO:0000313" key="2">
    <source>
        <dbReference type="EMBL" id="VEL20732.1"/>
    </source>
</evidence>
<feature type="region of interest" description="Disordered" evidence="1">
    <location>
        <begin position="1"/>
        <end position="22"/>
    </location>
</feature>
<reference evidence="2" key="1">
    <citation type="submission" date="2018-11" db="EMBL/GenBank/DDBJ databases">
        <authorList>
            <consortium name="Pathogen Informatics"/>
        </authorList>
    </citation>
    <scope>NUCLEOTIDE SEQUENCE</scope>
</reference>
<feature type="compositionally biased region" description="Polar residues" evidence="1">
    <location>
        <begin position="122"/>
        <end position="135"/>
    </location>
</feature>
<dbReference type="EMBL" id="CAAALY010047785">
    <property type="protein sequence ID" value="VEL20732.1"/>
    <property type="molecule type" value="Genomic_DNA"/>
</dbReference>